<evidence type="ECO:0000313" key="3">
    <source>
        <dbReference type="Proteomes" id="UP000653674"/>
    </source>
</evidence>
<dbReference type="InterPro" id="IPR023100">
    <property type="entry name" value="D-aminoacylase_insert_dom_sf"/>
</dbReference>
<keyword evidence="3" id="KW-1185">Reference proteome</keyword>
<evidence type="ECO:0000259" key="1">
    <source>
        <dbReference type="Pfam" id="PF07969"/>
    </source>
</evidence>
<protein>
    <submittedName>
        <fullName evidence="2">Dihydroorotase</fullName>
    </submittedName>
</protein>
<dbReference type="GO" id="GO:0005829">
    <property type="term" value="C:cytosol"/>
    <property type="evidence" value="ECO:0007669"/>
    <property type="project" value="TreeGrafter"/>
</dbReference>
<dbReference type="Pfam" id="PF07969">
    <property type="entry name" value="Amidohydro_3"/>
    <property type="match status" value="1"/>
</dbReference>
<dbReference type="InterPro" id="IPR050378">
    <property type="entry name" value="Metallo-dep_Hydrolases_sf"/>
</dbReference>
<evidence type="ECO:0000313" key="2">
    <source>
        <dbReference type="EMBL" id="GIG75015.1"/>
    </source>
</evidence>
<dbReference type="GO" id="GO:0016811">
    <property type="term" value="F:hydrolase activity, acting on carbon-nitrogen (but not peptide) bonds, in linear amides"/>
    <property type="evidence" value="ECO:0007669"/>
    <property type="project" value="InterPro"/>
</dbReference>
<dbReference type="PANTHER" id="PTHR11647">
    <property type="entry name" value="HYDRANTOINASE/DIHYDROPYRIMIDINASE FAMILY MEMBER"/>
    <property type="match status" value="1"/>
</dbReference>
<dbReference type="Gene3D" id="2.30.40.10">
    <property type="entry name" value="Urease, subunit C, domain 1"/>
    <property type="match status" value="2"/>
</dbReference>
<dbReference type="SUPFAM" id="SSF51338">
    <property type="entry name" value="Composite domain of metallo-dependent hydrolases"/>
    <property type="match status" value="1"/>
</dbReference>
<gene>
    <name evidence="2" type="ORF">Pfl04_34190</name>
</gene>
<dbReference type="InterPro" id="IPR013108">
    <property type="entry name" value="Amidohydro_3"/>
</dbReference>
<accession>A0A8J3M1I8</accession>
<feature type="domain" description="Amidohydrolase 3" evidence="1">
    <location>
        <begin position="48"/>
        <end position="530"/>
    </location>
</feature>
<comment type="caution">
    <text evidence="2">The sequence shown here is derived from an EMBL/GenBank/DDBJ whole genome shotgun (WGS) entry which is preliminary data.</text>
</comment>
<dbReference type="AlphaFoldDB" id="A0A8J3M1I8"/>
<reference evidence="2" key="1">
    <citation type="submission" date="2021-01" db="EMBL/GenBank/DDBJ databases">
        <title>Whole genome shotgun sequence of Planosporangium flavigriseum NBRC 105377.</title>
        <authorList>
            <person name="Komaki H."/>
            <person name="Tamura T."/>
        </authorList>
    </citation>
    <scope>NUCLEOTIDE SEQUENCE</scope>
    <source>
        <strain evidence="2">NBRC 105377</strain>
    </source>
</reference>
<organism evidence="2 3">
    <name type="scientific">Planosporangium flavigriseum</name>
    <dbReference type="NCBI Taxonomy" id="373681"/>
    <lineage>
        <taxon>Bacteria</taxon>
        <taxon>Bacillati</taxon>
        <taxon>Actinomycetota</taxon>
        <taxon>Actinomycetes</taxon>
        <taxon>Micromonosporales</taxon>
        <taxon>Micromonosporaceae</taxon>
        <taxon>Planosporangium</taxon>
    </lineage>
</organism>
<dbReference type="Proteomes" id="UP000653674">
    <property type="component" value="Unassembled WGS sequence"/>
</dbReference>
<name>A0A8J3M1I8_9ACTN</name>
<dbReference type="InterPro" id="IPR032466">
    <property type="entry name" value="Metal_Hydrolase"/>
</dbReference>
<dbReference type="Gene3D" id="3.20.20.140">
    <property type="entry name" value="Metal-dependent hydrolases"/>
    <property type="match status" value="2"/>
</dbReference>
<proteinExistence type="predicted"/>
<dbReference type="SUPFAM" id="SSF51556">
    <property type="entry name" value="Metallo-dependent hydrolases"/>
    <property type="match status" value="1"/>
</dbReference>
<dbReference type="RefSeq" id="WP_168077183.1">
    <property type="nucleotide sequence ID" value="NZ_BAAAQJ010000007.1"/>
</dbReference>
<dbReference type="EMBL" id="BONU01000025">
    <property type="protein sequence ID" value="GIG75015.1"/>
    <property type="molecule type" value="Genomic_DNA"/>
</dbReference>
<dbReference type="PANTHER" id="PTHR11647:SF1">
    <property type="entry name" value="COLLAPSIN RESPONSE MEDIATOR PROTEIN"/>
    <property type="match status" value="1"/>
</dbReference>
<dbReference type="GO" id="GO:0016812">
    <property type="term" value="F:hydrolase activity, acting on carbon-nitrogen (but not peptide) bonds, in cyclic amides"/>
    <property type="evidence" value="ECO:0007669"/>
    <property type="project" value="TreeGrafter"/>
</dbReference>
<dbReference type="InterPro" id="IPR011059">
    <property type="entry name" value="Metal-dep_hydrolase_composite"/>
</dbReference>
<dbReference type="Gene3D" id="3.30.1490.130">
    <property type="entry name" value="D-aminoacylase. Domain 3"/>
    <property type="match status" value="1"/>
</dbReference>
<sequence>MSFDLVVRGGTVVDGTGAARFRADVAVSDGVIEVVGDLPAEVDTCAEIRADGRFVLPGFIDIHSHSDFVLSDPDHDDILSCFLQQGITTLVTGNCGYAPAPVSDRYRDGALAYTAWLRSDNAGSGWPTFAAYLDDLQQGGVALNVVPLAAHGALRIAAMGFAQRPPTSDEWVVMLSLLDEALDAGAFGMSAGLAYAPGMYAGTDELVRLSERMAAAGGLFTSHSRGISETLVQAMEEIVEVGRRSGVRAQFSHLCALGEANWPLIPRAIEVMESARAGGIDIATDCQAYIAGNTTLTALLPPWAIEGGTEAILARLTDPATRKEVRRYVERERPRWPIGLGEWTDNMIDSLGYDNIRLLTIQHPDYARFEGGSLQQLAEGLGRDPFDATMDLLVADRCQTMMLVVGSAGDLRSDAPLRDVLSLPYTSMETDAVITGHGNPNRGAYGAFPRFLGHFARDERLMGLEQAVYQMTGLSADRLGLSRIGRVKPGAAADLVVVDIDAVADTTSYTDTQRTPAGVEQVLVNGTPVVRDGVYRPGKHGHVYRRR</sequence>